<evidence type="ECO:0000313" key="1">
    <source>
        <dbReference type="EMBL" id="MCI84808.1"/>
    </source>
</evidence>
<dbReference type="Proteomes" id="UP000265520">
    <property type="component" value="Unassembled WGS sequence"/>
</dbReference>
<reference evidence="1 2" key="1">
    <citation type="journal article" date="2018" name="Front. Plant Sci.">
        <title>Red Clover (Trifolium pratense) and Zigzag Clover (T. medium) - A Picture of Genomic Similarities and Differences.</title>
        <authorList>
            <person name="Dluhosova J."/>
            <person name="Istvanek J."/>
            <person name="Nedelnik J."/>
            <person name="Repkova J."/>
        </authorList>
    </citation>
    <scope>NUCLEOTIDE SEQUENCE [LARGE SCALE GENOMIC DNA]</scope>
    <source>
        <strain evidence="2">cv. 10/8</strain>
        <tissue evidence="1">Leaf</tissue>
    </source>
</reference>
<organism evidence="1 2">
    <name type="scientific">Trifolium medium</name>
    <dbReference type="NCBI Taxonomy" id="97028"/>
    <lineage>
        <taxon>Eukaryota</taxon>
        <taxon>Viridiplantae</taxon>
        <taxon>Streptophyta</taxon>
        <taxon>Embryophyta</taxon>
        <taxon>Tracheophyta</taxon>
        <taxon>Spermatophyta</taxon>
        <taxon>Magnoliopsida</taxon>
        <taxon>eudicotyledons</taxon>
        <taxon>Gunneridae</taxon>
        <taxon>Pentapetalae</taxon>
        <taxon>rosids</taxon>
        <taxon>fabids</taxon>
        <taxon>Fabales</taxon>
        <taxon>Fabaceae</taxon>
        <taxon>Papilionoideae</taxon>
        <taxon>50 kb inversion clade</taxon>
        <taxon>NPAAA clade</taxon>
        <taxon>Hologalegina</taxon>
        <taxon>IRL clade</taxon>
        <taxon>Trifolieae</taxon>
        <taxon>Trifolium</taxon>
    </lineage>
</organism>
<comment type="caution">
    <text evidence="1">The sequence shown here is derived from an EMBL/GenBank/DDBJ whole genome shotgun (WGS) entry which is preliminary data.</text>
</comment>
<dbReference type="AlphaFoldDB" id="A0A392V909"/>
<proteinExistence type="predicted"/>
<keyword evidence="2" id="KW-1185">Reference proteome</keyword>
<protein>
    <submittedName>
        <fullName evidence="1">Uncharacterized protein</fullName>
    </submittedName>
</protein>
<feature type="non-terminal residue" evidence="1">
    <location>
        <position position="19"/>
    </location>
</feature>
<dbReference type="EMBL" id="LXQA011099805">
    <property type="protein sequence ID" value="MCI84808.1"/>
    <property type="molecule type" value="Genomic_DNA"/>
</dbReference>
<evidence type="ECO:0000313" key="2">
    <source>
        <dbReference type="Proteomes" id="UP000265520"/>
    </source>
</evidence>
<sequence>MTVGVWAKEKFEIDHARRG</sequence>
<accession>A0A392V909</accession>
<name>A0A392V909_9FABA</name>